<evidence type="ECO:0000313" key="2">
    <source>
        <dbReference type="Proteomes" id="UP000014009"/>
    </source>
</evidence>
<evidence type="ECO:0000313" key="1">
    <source>
        <dbReference type="EMBL" id="EOP78634.1"/>
    </source>
</evidence>
<organism evidence="1 2">
    <name type="scientific">Bacillus cereus HuB4-4</name>
    <dbReference type="NCBI Taxonomy" id="1053211"/>
    <lineage>
        <taxon>Bacteria</taxon>
        <taxon>Bacillati</taxon>
        <taxon>Bacillota</taxon>
        <taxon>Bacilli</taxon>
        <taxon>Bacillales</taxon>
        <taxon>Bacillaceae</taxon>
        <taxon>Bacillus</taxon>
        <taxon>Bacillus cereus group</taxon>
    </lineage>
</organism>
<dbReference type="RefSeq" id="WP_016099622.1">
    <property type="nucleotide sequence ID" value="NZ_KB976549.1"/>
</dbReference>
<dbReference type="AlphaFoldDB" id="A0A9W5VI50"/>
<dbReference type="InterPro" id="IPR046880">
    <property type="entry name" value="TPR-S"/>
</dbReference>
<sequence>MREKGTCFVIMGYGVKTDYSTGRNLDLDKTYKNIIKPAAEKAGLECIRADEIKHSGTIDVPMYRHLITADIVIADLSTYNPNAFYELGVRHALRPRTTIAIAENELKPPFDVNHTVIRSYEHLGKDIGYDEVTRFREELVDTIQTILNTDDIDSPVYTHINNLKPPILSDINDISSQKHGDVEEKTLSSIIDGARCALEQDDFINAKSLFRYGNTIDPNNEYIIQKLALSTYKSKFPNHIDALNEALVILSSLNLDFSTDPETLGLAGAIHKRLWEETQKTEYLSKAISFYEKGYYIKNDYYNGINLAFLLNIRGDIQEDNNEAVADYTIANRIRHQVINICNTLYQSDNFKDRSDQYWIIATLEEAYFGLENKEKYAEMKELAELLSTQNWERNTTENQILKINILLEKSPLK</sequence>
<reference evidence="1 2" key="1">
    <citation type="submission" date="2012-12" db="EMBL/GenBank/DDBJ databases">
        <title>The Genome Sequence of Bacillus cereus HuB4-4.</title>
        <authorList>
            <consortium name="The Broad Institute Genome Sequencing Platform"/>
            <consortium name="The Broad Institute Genome Sequencing Center for Infectious Disease"/>
            <person name="Feldgarden M."/>
            <person name="Van der Auwera G.A."/>
            <person name="Mahillon J."/>
            <person name="Duprez V."/>
            <person name="Timmery S."/>
            <person name="Mattelet C."/>
            <person name="Dierick K."/>
            <person name="Sun M."/>
            <person name="Yu Z."/>
            <person name="Zhu L."/>
            <person name="Hu X."/>
            <person name="Shank E.B."/>
            <person name="Swiecicka I."/>
            <person name="Hansen B.M."/>
            <person name="Andrup L."/>
            <person name="Walker B."/>
            <person name="Young S.K."/>
            <person name="Zeng Q."/>
            <person name="Gargeya S."/>
            <person name="Fitzgerald M."/>
            <person name="Haas B."/>
            <person name="Abouelleil A."/>
            <person name="Alvarado L."/>
            <person name="Arachchi H.M."/>
            <person name="Berlin A.M."/>
            <person name="Chapman S.B."/>
            <person name="Dewar J."/>
            <person name="Goldberg J."/>
            <person name="Griggs A."/>
            <person name="Gujja S."/>
            <person name="Hansen M."/>
            <person name="Howarth C."/>
            <person name="Imamovic A."/>
            <person name="Larimer J."/>
            <person name="McCowan C."/>
            <person name="Murphy C."/>
            <person name="Neiman D."/>
            <person name="Pearson M."/>
            <person name="Priest M."/>
            <person name="Roberts A."/>
            <person name="Saif S."/>
            <person name="Shea T."/>
            <person name="Sisk P."/>
            <person name="Sykes S."/>
            <person name="Wortman J."/>
            <person name="Nusbaum C."/>
            <person name="Birren B."/>
        </authorList>
    </citation>
    <scope>NUCLEOTIDE SEQUENCE [LARGE SCALE GENOMIC DNA]</scope>
    <source>
        <strain evidence="1 2">HuB4-4</strain>
    </source>
</reference>
<dbReference type="EMBL" id="AHEF01000105">
    <property type="protein sequence ID" value="EOP78634.1"/>
    <property type="molecule type" value="Genomic_DNA"/>
</dbReference>
<name>A0A9W5VI50_BACCE</name>
<dbReference type="Pfam" id="PF20308">
    <property type="entry name" value="TPR-S"/>
    <property type="match status" value="1"/>
</dbReference>
<protein>
    <recommendedName>
        <fullName evidence="3">DUF4071 domain-containing protein</fullName>
    </recommendedName>
</protein>
<proteinExistence type="predicted"/>
<accession>A0A9W5VI50</accession>
<gene>
    <name evidence="1" type="ORF">IGM_06585</name>
</gene>
<comment type="caution">
    <text evidence="1">The sequence shown here is derived from an EMBL/GenBank/DDBJ whole genome shotgun (WGS) entry which is preliminary data.</text>
</comment>
<dbReference type="Proteomes" id="UP000014009">
    <property type="component" value="Unassembled WGS sequence"/>
</dbReference>
<evidence type="ECO:0008006" key="3">
    <source>
        <dbReference type="Google" id="ProtNLM"/>
    </source>
</evidence>